<keyword evidence="4 11" id="KW-0285">Flavoprotein</keyword>
<keyword evidence="7 11" id="KW-0274">FAD</keyword>
<evidence type="ECO:0000256" key="10">
    <source>
        <dbReference type="ARBA" id="ARBA00048540"/>
    </source>
</evidence>
<feature type="signal peptide" evidence="12">
    <location>
        <begin position="1"/>
        <end position="19"/>
    </location>
</feature>
<dbReference type="EMBL" id="JAKEVY010000001">
    <property type="protein sequence ID" value="MCF1713561.1"/>
    <property type="molecule type" value="Genomic_DNA"/>
</dbReference>
<dbReference type="Gene3D" id="3.10.520.10">
    <property type="entry name" value="ApbE-like domains"/>
    <property type="match status" value="1"/>
</dbReference>
<keyword evidence="6 11" id="KW-0479">Metal-binding</keyword>
<evidence type="ECO:0000256" key="5">
    <source>
        <dbReference type="ARBA" id="ARBA00022679"/>
    </source>
</evidence>
<keyword evidence="8 11" id="KW-0460">Magnesium</keyword>
<dbReference type="SUPFAM" id="SSF143631">
    <property type="entry name" value="ApbE-like"/>
    <property type="match status" value="1"/>
</dbReference>
<name>A0ABS9BFX9_9BACT</name>
<dbReference type="PANTHER" id="PTHR30040">
    <property type="entry name" value="THIAMINE BIOSYNTHESIS LIPOPROTEIN APBE"/>
    <property type="match status" value="1"/>
</dbReference>
<evidence type="ECO:0000256" key="9">
    <source>
        <dbReference type="ARBA" id="ARBA00031306"/>
    </source>
</evidence>
<dbReference type="Proteomes" id="UP001200145">
    <property type="component" value="Unassembled WGS sequence"/>
</dbReference>
<evidence type="ECO:0000256" key="2">
    <source>
        <dbReference type="ARBA" id="ARBA00011955"/>
    </source>
</evidence>
<evidence type="ECO:0000256" key="6">
    <source>
        <dbReference type="ARBA" id="ARBA00022723"/>
    </source>
</evidence>
<evidence type="ECO:0000256" key="11">
    <source>
        <dbReference type="PIRNR" id="PIRNR006268"/>
    </source>
</evidence>
<gene>
    <name evidence="13" type="ORF">L0U88_02820</name>
</gene>
<evidence type="ECO:0000256" key="4">
    <source>
        <dbReference type="ARBA" id="ARBA00022630"/>
    </source>
</evidence>
<evidence type="ECO:0000256" key="3">
    <source>
        <dbReference type="ARBA" id="ARBA00016337"/>
    </source>
</evidence>
<dbReference type="InterPro" id="IPR003374">
    <property type="entry name" value="ApbE-like_sf"/>
</dbReference>
<dbReference type="EC" id="2.7.1.180" evidence="2 11"/>
<dbReference type="PIRSF" id="PIRSF006268">
    <property type="entry name" value="ApbE"/>
    <property type="match status" value="1"/>
</dbReference>
<evidence type="ECO:0000256" key="1">
    <source>
        <dbReference type="ARBA" id="ARBA00001946"/>
    </source>
</evidence>
<reference evidence="13 14" key="1">
    <citation type="submission" date="2022-01" db="EMBL/GenBank/DDBJ databases">
        <title>Flavihumibacter sp. nov., isolated from sediment of a river.</title>
        <authorList>
            <person name="Liu H."/>
        </authorList>
    </citation>
    <scope>NUCLEOTIDE SEQUENCE [LARGE SCALE GENOMIC DNA]</scope>
    <source>
        <strain evidence="13 14">RY-1</strain>
    </source>
</reference>
<keyword evidence="5 11" id="KW-0808">Transferase</keyword>
<keyword evidence="14" id="KW-1185">Reference proteome</keyword>
<dbReference type="GO" id="GO:0016740">
    <property type="term" value="F:transferase activity"/>
    <property type="evidence" value="ECO:0007669"/>
    <property type="project" value="UniProtKB-KW"/>
</dbReference>
<comment type="similarity">
    <text evidence="11">Belongs to the ApbE family.</text>
</comment>
<sequence length="345" mass="37624">MKKFLLIICLCSSYLSTTAQVVRKRTLTLMGSRFDISIVAADSSTAEKYIDKAIAEIDRIEQLISDWIPGSQVSAINRMAGIQPVKVDRELLELTQRALQISELTDGAFDISFAAMDRIWKFDGSMEQLPDSATIQQAIANIGYRSIQLDTVNSTIYLSRKGMKIGFGATGKGYAADKGRALMKELGVPAGIINASGDLTTWGSQPDGKAWTIGVTNPFKRSKPAAILKMHNGAVTTSGDYEKYVEIDGKRYSHIINPKTGMPSYGLTSVTVIGPDAENCNGFSTAIMVLGKKKGLRLINEHPVYACLLLTTKGKKHKSRNFKKVLSTISSIPGSERQHAIQAQQ</sequence>
<dbReference type="InterPro" id="IPR024932">
    <property type="entry name" value="ApbE"/>
</dbReference>
<evidence type="ECO:0000256" key="12">
    <source>
        <dbReference type="SAM" id="SignalP"/>
    </source>
</evidence>
<evidence type="ECO:0000256" key="8">
    <source>
        <dbReference type="ARBA" id="ARBA00022842"/>
    </source>
</evidence>
<dbReference type="Pfam" id="PF02424">
    <property type="entry name" value="ApbE"/>
    <property type="match status" value="1"/>
</dbReference>
<evidence type="ECO:0000313" key="14">
    <source>
        <dbReference type="Proteomes" id="UP001200145"/>
    </source>
</evidence>
<accession>A0ABS9BFX9</accession>
<comment type="caution">
    <text evidence="13">The sequence shown here is derived from an EMBL/GenBank/DDBJ whole genome shotgun (WGS) entry which is preliminary data.</text>
</comment>
<keyword evidence="12" id="KW-0732">Signal</keyword>
<evidence type="ECO:0000313" key="13">
    <source>
        <dbReference type="EMBL" id="MCF1713561.1"/>
    </source>
</evidence>
<comment type="catalytic activity">
    <reaction evidence="10 11">
        <text>L-threonyl-[protein] + FAD = FMN-L-threonyl-[protein] + AMP + H(+)</text>
        <dbReference type="Rhea" id="RHEA:36847"/>
        <dbReference type="Rhea" id="RHEA-COMP:11060"/>
        <dbReference type="Rhea" id="RHEA-COMP:11061"/>
        <dbReference type="ChEBI" id="CHEBI:15378"/>
        <dbReference type="ChEBI" id="CHEBI:30013"/>
        <dbReference type="ChEBI" id="CHEBI:57692"/>
        <dbReference type="ChEBI" id="CHEBI:74257"/>
        <dbReference type="ChEBI" id="CHEBI:456215"/>
        <dbReference type="EC" id="2.7.1.180"/>
    </reaction>
</comment>
<proteinExistence type="inferred from homology"/>
<protein>
    <recommendedName>
        <fullName evidence="3 11">FAD:protein FMN transferase</fullName>
        <ecNumber evidence="2 11">2.7.1.180</ecNumber>
    </recommendedName>
    <alternativeName>
        <fullName evidence="9 11">Flavin transferase</fullName>
    </alternativeName>
</protein>
<dbReference type="PANTHER" id="PTHR30040:SF2">
    <property type="entry name" value="FAD:PROTEIN FMN TRANSFERASE"/>
    <property type="match status" value="1"/>
</dbReference>
<organism evidence="13 14">
    <name type="scientific">Flavihumibacter fluminis</name>
    <dbReference type="NCBI Taxonomy" id="2909236"/>
    <lineage>
        <taxon>Bacteria</taxon>
        <taxon>Pseudomonadati</taxon>
        <taxon>Bacteroidota</taxon>
        <taxon>Chitinophagia</taxon>
        <taxon>Chitinophagales</taxon>
        <taxon>Chitinophagaceae</taxon>
        <taxon>Flavihumibacter</taxon>
    </lineage>
</organism>
<feature type="chain" id="PRO_5046033771" description="FAD:protein FMN transferase" evidence="12">
    <location>
        <begin position="20"/>
        <end position="345"/>
    </location>
</feature>
<comment type="cofactor">
    <cofactor evidence="1">
        <name>Mg(2+)</name>
        <dbReference type="ChEBI" id="CHEBI:18420"/>
    </cofactor>
</comment>
<dbReference type="RefSeq" id="WP_234864091.1">
    <property type="nucleotide sequence ID" value="NZ_JAKEVY010000001.1"/>
</dbReference>
<evidence type="ECO:0000256" key="7">
    <source>
        <dbReference type="ARBA" id="ARBA00022827"/>
    </source>
</evidence>